<protein>
    <submittedName>
        <fullName evidence="3">Oxidoreductase</fullName>
    </submittedName>
</protein>
<evidence type="ECO:0000313" key="4">
    <source>
        <dbReference type="Proteomes" id="UP000031843"/>
    </source>
</evidence>
<dbReference type="STRING" id="68895.RR42_s0184"/>
<gene>
    <name evidence="3" type="ORF">RR42_s0184</name>
</gene>
<dbReference type="Gene3D" id="3.20.20.100">
    <property type="entry name" value="NADP-dependent oxidoreductase domain"/>
    <property type="match status" value="1"/>
</dbReference>
<keyword evidence="4" id="KW-1185">Reference proteome</keyword>
<dbReference type="InterPro" id="IPR036812">
    <property type="entry name" value="NAD(P)_OxRdtase_dom_sf"/>
</dbReference>
<evidence type="ECO:0000313" key="3">
    <source>
        <dbReference type="EMBL" id="AJG21782.1"/>
    </source>
</evidence>
<dbReference type="FunFam" id="3.20.20.100:FF:000004">
    <property type="entry name" value="Oxidoreductase, aldo/keto reductase"/>
    <property type="match status" value="1"/>
</dbReference>
<dbReference type="Pfam" id="PF00248">
    <property type="entry name" value="Aldo_ket_red"/>
    <property type="match status" value="1"/>
</dbReference>
<dbReference type="InterPro" id="IPR023210">
    <property type="entry name" value="NADP_OxRdtase_dom"/>
</dbReference>
<dbReference type="InterPro" id="IPR050523">
    <property type="entry name" value="AKR_Detox_Biosynth"/>
</dbReference>
<dbReference type="PANTHER" id="PTHR43364">
    <property type="entry name" value="NADH-SPECIFIC METHYLGLYOXAL REDUCTASE-RELATED"/>
    <property type="match status" value="1"/>
</dbReference>
<accession>A0A0C4Y8N0</accession>
<dbReference type="Proteomes" id="UP000031843">
    <property type="component" value="Chromosome secondary"/>
</dbReference>
<sequence length="321" mass="34881">MTSSITTRKLGRSGLEVSPLAFGGNVFGWSADEATSFRLLDAFVGAGLNFIDTADVYSRWVPGNQGGESEAIIGKWFKRSGKRAEVVLATKVGKDMGEGRKGLSRAYIERAVDASLQRLQTDYIDLYQSHDDEDRDTPLEETLDAYARLIKAGKVRAIGASNYSAARLAEALETSRRHNLPRYESLQPHYNLYTRSEYEAELEPLVLREGLGVFNYYALASGFLSGKYRSEADLAKSGARGQRVKAYLDARGLRILAALDEVAARTATNPTQVALAWQIARPSITAPIASATSLAQLDDLIAATRLPLSAGDIALLDQASA</sequence>
<evidence type="ECO:0000256" key="1">
    <source>
        <dbReference type="ARBA" id="ARBA00023002"/>
    </source>
</evidence>
<dbReference type="SUPFAM" id="SSF51430">
    <property type="entry name" value="NAD(P)-linked oxidoreductase"/>
    <property type="match status" value="1"/>
</dbReference>
<dbReference type="OrthoDB" id="5488419at2"/>
<dbReference type="EMBL" id="CP010537">
    <property type="protein sequence ID" value="AJG21782.1"/>
    <property type="molecule type" value="Genomic_DNA"/>
</dbReference>
<dbReference type="GO" id="GO:0016491">
    <property type="term" value="F:oxidoreductase activity"/>
    <property type="evidence" value="ECO:0007669"/>
    <property type="project" value="UniProtKB-KW"/>
</dbReference>
<dbReference type="KEGG" id="cbw:RR42_s0184"/>
<keyword evidence="1" id="KW-0560">Oxidoreductase</keyword>
<evidence type="ECO:0000259" key="2">
    <source>
        <dbReference type="Pfam" id="PF00248"/>
    </source>
</evidence>
<proteinExistence type="predicted"/>
<feature type="domain" description="NADP-dependent oxidoreductase" evidence="2">
    <location>
        <begin position="19"/>
        <end position="319"/>
    </location>
</feature>
<dbReference type="CDD" id="cd19081">
    <property type="entry name" value="AKR_AKR9C1"/>
    <property type="match status" value="1"/>
</dbReference>
<organism evidence="3 4">
    <name type="scientific">Cupriavidus basilensis</name>
    <dbReference type="NCBI Taxonomy" id="68895"/>
    <lineage>
        <taxon>Bacteria</taxon>
        <taxon>Pseudomonadati</taxon>
        <taxon>Pseudomonadota</taxon>
        <taxon>Betaproteobacteria</taxon>
        <taxon>Burkholderiales</taxon>
        <taxon>Burkholderiaceae</taxon>
        <taxon>Cupriavidus</taxon>
    </lineage>
</organism>
<name>A0A0C4Y8N0_9BURK</name>
<dbReference type="AlphaFoldDB" id="A0A0C4Y8N0"/>
<dbReference type="PANTHER" id="PTHR43364:SF6">
    <property type="entry name" value="OXIDOREDUCTASE-RELATED"/>
    <property type="match status" value="1"/>
</dbReference>
<dbReference type="RefSeq" id="WP_043352912.1">
    <property type="nucleotide sequence ID" value="NZ_CP010537.1"/>
</dbReference>
<dbReference type="GO" id="GO:0005829">
    <property type="term" value="C:cytosol"/>
    <property type="evidence" value="ECO:0007669"/>
    <property type="project" value="UniProtKB-ARBA"/>
</dbReference>
<reference evidence="3 4" key="1">
    <citation type="journal article" date="2015" name="Genome Announc.">
        <title>Complete Genome Sequence of Cupriavidus basilensis 4G11, Isolated from the Oak Ridge Field Research Center Site.</title>
        <authorList>
            <person name="Ray J."/>
            <person name="Waters R.J."/>
            <person name="Skerker J.M."/>
            <person name="Kuehl J.V."/>
            <person name="Price M.N."/>
            <person name="Huang J."/>
            <person name="Chakraborty R."/>
            <person name="Arkin A.P."/>
            <person name="Deutschbauer A."/>
        </authorList>
    </citation>
    <scope>NUCLEOTIDE SEQUENCE [LARGE SCALE GENOMIC DNA]</scope>
    <source>
        <strain evidence="3">4G11</strain>
    </source>
</reference>